<name>A0A2K9P3T8_9FIRM</name>
<evidence type="ECO:0000259" key="2">
    <source>
        <dbReference type="PROSITE" id="PS50943"/>
    </source>
</evidence>
<evidence type="ECO:0000313" key="3">
    <source>
        <dbReference type="EMBL" id="AUO19891.1"/>
    </source>
</evidence>
<dbReference type="SMART" id="SM00530">
    <property type="entry name" value="HTH_XRE"/>
    <property type="match status" value="1"/>
</dbReference>
<dbReference type="OrthoDB" id="2222263at2"/>
<dbReference type="InterPro" id="IPR010982">
    <property type="entry name" value="Lambda_DNA-bd_dom_sf"/>
</dbReference>
<reference evidence="3 4" key="1">
    <citation type="submission" date="2017-04" db="EMBL/GenBank/DDBJ databases">
        <title>Monoglobus pectinilyticus 14 draft genome.</title>
        <authorList>
            <person name="Kim C."/>
            <person name="Rosendale D.I."/>
            <person name="Kelly W.J."/>
            <person name="Tannock G.W."/>
            <person name="Patchett M.L."/>
            <person name="Jordens J.Z."/>
        </authorList>
    </citation>
    <scope>NUCLEOTIDE SEQUENCE [LARGE SCALE GENOMIC DNA]</scope>
    <source>
        <strain evidence="3 4">14</strain>
    </source>
</reference>
<sequence>MNRLKQLRTEHGLSMREVANRINVPYTTYVNYEKGIRDPSTEVLAKLAKFFETTVDYLLGISDNVSGNNFKLPEIEETESGLIFSFGGNNEKIEISPEDANKFRKIFDKKIPNLNDEYEAIRIKGEIIKLLQTANLNIQQLKDIKVIINALSNVNEE</sequence>
<accession>A0A2K9P3T8</accession>
<evidence type="ECO:0000313" key="4">
    <source>
        <dbReference type="Proteomes" id="UP000235589"/>
    </source>
</evidence>
<dbReference type="PANTHER" id="PTHR46558:SF11">
    <property type="entry name" value="HTH-TYPE TRANSCRIPTIONAL REGULATOR XRE"/>
    <property type="match status" value="1"/>
</dbReference>
<dbReference type="Pfam" id="PF01381">
    <property type="entry name" value="HTH_3"/>
    <property type="match status" value="1"/>
</dbReference>
<dbReference type="PANTHER" id="PTHR46558">
    <property type="entry name" value="TRACRIPTIONAL REGULATORY PROTEIN-RELATED-RELATED"/>
    <property type="match status" value="1"/>
</dbReference>
<dbReference type="PROSITE" id="PS50943">
    <property type="entry name" value="HTH_CROC1"/>
    <property type="match status" value="1"/>
</dbReference>
<evidence type="ECO:0000256" key="1">
    <source>
        <dbReference type="ARBA" id="ARBA00023125"/>
    </source>
</evidence>
<dbReference type="KEGG" id="mpec:B9O19_01737"/>
<dbReference type="GeneID" id="98063124"/>
<dbReference type="EMBL" id="CP020991">
    <property type="protein sequence ID" value="AUO19891.1"/>
    <property type="molecule type" value="Genomic_DNA"/>
</dbReference>
<dbReference type="AlphaFoldDB" id="A0A2K9P3T8"/>
<dbReference type="Gene3D" id="1.10.260.40">
    <property type="entry name" value="lambda repressor-like DNA-binding domains"/>
    <property type="match status" value="1"/>
</dbReference>
<feature type="domain" description="HTH cro/C1-type" evidence="2">
    <location>
        <begin position="4"/>
        <end position="58"/>
    </location>
</feature>
<organism evidence="3 4">
    <name type="scientific">Monoglobus pectinilyticus</name>
    <dbReference type="NCBI Taxonomy" id="1981510"/>
    <lineage>
        <taxon>Bacteria</taxon>
        <taxon>Bacillati</taxon>
        <taxon>Bacillota</taxon>
        <taxon>Clostridia</taxon>
        <taxon>Monoglobales</taxon>
        <taxon>Monoglobaceae</taxon>
        <taxon>Monoglobus</taxon>
    </lineage>
</organism>
<dbReference type="RefSeq" id="WP_102366056.1">
    <property type="nucleotide sequence ID" value="NZ_CP020991.1"/>
</dbReference>
<dbReference type="SUPFAM" id="SSF47413">
    <property type="entry name" value="lambda repressor-like DNA-binding domains"/>
    <property type="match status" value="1"/>
</dbReference>
<dbReference type="Proteomes" id="UP000235589">
    <property type="component" value="Chromosome"/>
</dbReference>
<dbReference type="GO" id="GO:0003677">
    <property type="term" value="F:DNA binding"/>
    <property type="evidence" value="ECO:0007669"/>
    <property type="project" value="UniProtKB-KW"/>
</dbReference>
<keyword evidence="4" id="KW-1185">Reference proteome</keyword>
<protein>
    <submittedName>
        <fullName evidence="3">Helix-turn-helix domain protein</fullName>
    </submittedName>
</protein>
<proteinExistence type="predicted"/>
<keyword evidence="1" id="KW-0238">DNA-binding</keyword>
<dbReference type="CDD" id="cd00093">
    <property type="entry name" value="HTH_XRE"/>
    <property type="match status" value="1"/>
</dbReference>
<dbReference type="InterPro" id="IPR001387">
    <property type="entry name" value="Cro/C1-type_HTH"/>
</dbReference>
<gene>
    <name evidence="3" type="ORF">B9O19_01737</name>
</gene>